<keyword evidence="5 6" id="KW-0472">Membrane</keyword>
<gene>
    <name evidence="9" type="ORF">QQ020_06855</name>
</gene>
<accession>A0ABT8L5N9</accession>
<organism evidence="9 10">
    <name type="scientific">Agaribacillus aureus</name>
    <dbReference type="NCBI Taxonomy" id="3051825"/>
    <lineage>
        <taxon>Bacteria</taxon>
        <taxon>Pseudomonadati</taxon>
        <taxon>Bacteroidota</taxon>
        <taxon>Cytophagia</taxon>
        <taxon>Cytophagales</taxon>
        <taxon>Splendidivirgaceae</taxon>
        <taxon>Agaribacillus</taxon>
    </lineage>
</organism>
<dbReference type="InterPro" id="IPR025857">
    <property type="entry name" value="MacB_PCD"/>
</dbReference>
<reference evidence="9" key="1">
    <citation type="submission" date="2023-06" db="EMBL/GenBank/DDBJ databases">
        <title>Genomic of Agaribacillus aureum.</title>
        <authorList>
            <person name="Wang G."/>
        </authorList>
    </citation>
    <scope>NUCLEOTIDE SEQUENCE</scope>
    <source>
        <strain evidence="9">BMA12</strain>
    </source>
</reference>
<evidence type="ECO:0000256" key="4">
    <source>
        <dbReference type="ARBA" id="ARBA00022989"/>
    </source>
</evidence>
<feature type="transmembrane region" description="Helical" evidence="6">
    <location>
        <begin position="523"/>
        <end position="546"/>
    </location>
</feature>
<evidence type="ECO:0000313" key="10">
    <source>
        <dbReference type="Proteomes" id="UP001172083"/>
    </source>
</evidence>
<dbReference type="InterPro" id="IPR003838">
    <property type="entry name" value="ABC3_permease_C"/>
</dbReference>
<dbReference type="PANTHER" id="PTHR30572">
    <property type="entry name" value="MEMBRANE COMPONENT OF TRANSPORTER-RELATED"/>
    <property type="match status" value="1"/>
</dbReference>
<evidence type="ECO:0000256" key="2">
    <source>
        <dbReference type="ARBA" id="ARBA00022475"/>
    </source>
</evidence>
<feature type="transmembrane region" description="Helical" evidence="6">
    <location>
        <begin position="476"/>
        <end position="502"/>
    </location>
</feature>
<comment type="subcellular location">
    <subcellularLocation>
        <location evidence="1">Cell membrane</location>
        <topology evidence="1">Multi-pass membrane protein</topology>
    </subcellularLocation>
</comment>
<evidence type="ECO:0000256" key="3">
    <source>
        <dbReference type="ARBA" id="ARBA00022692"/>
    </source>
</evidence>
<dbReference type="InterPro" id="IPR050250">
    <property type="entry name" value="Macrolide_Exporter_MacB"/>
</dbReference>
<dbReference type="RefSeq" id="WP_346757089.1">
    <property type="nucleotide sequence ID" value="NZ_JAUJEB010000001.1"/>
</dbReference>
<dbReference type="Proteomes" id="UP001172083">
    <property type="component" value="Unassembled WGS sequence"/>
</dbReference>
<dbReference type="PANTHER" id="PTHR30572:SF18">
    <property type="entry name" value="ABC-TYPE MACROLIDE FAMILY EXPORT SYSTEM PERMEASE COMPONENT 2"/>
    <property type="match status" value="1"/>
</dbReference>
<feature type="domain" description="MacB-like periplasmic core" evidence="8">
    <location>
        <begin position="97"/>
        <end position="328"/>
    </location>
</feature>
<evidence type="ECO:0000259" key="7">
    <source>
        <dbReference type="Pfam" id="PF02687"/>
    </source>
</evidence>
<evidence type="ECO:0000256" key="1">
    <source>
        <dbReference type="ARBA" id="ARBA00004651"/>
    </source>
</evidence>
<feature type="transmembrane region" description="Helical" evidence="6">
    <location>
        <begin position="382"/>
        <end position="402"/>
    </location>
</feature>
<feature type="transmembrane region" description="Helical" evidence="6">
    <location>
        <begin position="95"/>
        <end position="119"/>
    </location>
</feature>
<feature type="transmembrane region" description="Helical" evidence="6">
    <location>
        <begin position="767"/>
        <end position="789"/>
    </location>
</feature>
<dbReference type="EMBL" id="JAUJEB010000001">
    <property type="protein sequence ID" value="MDN5211761.1"/>
    <property type="molecule type" value="Genomic_DNA"/>
</dbReference>
<evidence type="ECO:0000256" key="6">
    <source>
        <dbReference type="SAM" id="Phobius"/>
    </source>
</evidence>
<comment type="caution">
    <text evidence="9">The sequence shown here is derived from an EMBL/GenBank/DDBJ whole genome shotgun (WGS) entry which is preliminary data.</text>
</comment>
<keyword evidence="2" id="KW-1003">Cell membrane</keyword>
<keyword evidence="3 6" id="KW-0812">Transmembrane</keyword>
<evidence type="ECO:0000259" key="8">
    <source>
        <dbReference type="Pfam" id="PF12704"/>
    </source>
</evidence>
<feature type="domain" description="ABC3 transporter permease C-terminal" evidence="7">
    <location>
        <begin position="388"/>
        <end position="506"/>
    </location>
</feature>
<dbReference type="InterPro" id="IPR047699">
    <property type="entry name" value="Permease_put_prefix"/>
</dbReference>
<sequence length="893" mass="100859">MNKNILPPKLPLRFFRWYCHPDYREDIEGDLLERFERRMNEKAVNAAKWGFFTDVMRLFRPGIIRSLEGNYRLNQYAMFKNYFKVGFRNILKYKLFSFINVFGLAVAMSICMLIMLMLADQKSYDQFHKKKDRTYRILSKMPRSMTPNASSPFPLAASMRENYAFVEDATHLVPRVGGDVMYGQKNQVIRGYFADSSFFNVFSFDLEKGNKNTALDMPNSMIISREIADLLFADENPIGKRVEFIDRALHIMDFDDGSITGSNPVDWGSFTITGVLDGQKHKSHLKFDVLVSGTSLQALYNQGKLRDLSNYWEWYSYCYTYVVLNRDIKEGDLANALDELVIKHYADLENIRGLKLIPQALNNITPGKFAGNPPSLRLPIEAYYFLGFLALVIIISACLNYTNLSIARALTRGKEIGIRKVNGANRGNLILQFLSESVITVFIALIMANLLLMLIKPAFTGLWANQYLNFDLSGNIVVYFLFLAFALFTGLAAGTYPALHLSRFKPVSILKNPGKEGSGKFSFLKLLSIFQFVVSLFFITTSILIAKQFKHFIEFEYGFETENIINIPLQGNDYQRLSNVLSAVPGVSVVSGSEYIPATAGGHGIGIRKLGSKEKHTHFQILAADSNFVHNLGLKIVAGNNLPPVDKSDRFILVNEAAVKALGYQSPTEILGQSFEANTHRDQLEVIGIMDDFRFRAPFEDDKIAPLMIRNQLKSFNYINAKIASSDISGTVSKLEDKWQQIDMAHPFKYQFFDDQLANANRWIGDIVSIIGFIAFLAITIACLGMLGMTIYTTERRTKEVGIRKVLGARDLNITFLLSRKFLGIILTAICIGIPLSFVVNGLWLQNFPNRVDFGFDVMSLGTLILLILSLITIGSQTFIASRRDPVQSLKHE</sequence>
<evidence type="ECO:0000313" key="9">
    <source>
        <dbReference type="EMBL" id="MDN5211761.1"/>
    </source>
</evidence>
<keyword evidence="10" id="KW-1185">Reference proteome</keyword>
<feature type="domain" description="ABC3 transporter permease C-terminal" evidence="7">
    <location>
        <begin position="773"/>
        <end position="876"/>
    </location>
</feature>
<dbReference type="NCBIfam" id="NF038404">
    <property type="entry name" value="perm_prefix_2"/>
    <property type="match status" value="1"/>
</dbReference>
<name>A0ABT8L5N9_9BACT</name>
<dbReference type="Pfam" id="PF02687">
    <property type="entry name" value="FtsX"/>
    <property type="match status" value="2"/>
</dbReference>
<feature type="transmembrane region" description="Helical" evidence="6">
    <location>
        <begin position="429"/>
        <end position="456"/>
    </location>
</feature>
<keyword evidence="4 6" id="KW-1133">Transmembrane helix</keyword>
<feature type="transmembrane region" description="Helical" evidence="6">
    <location>
        <begin position="822"/>
        <end position="846"/>
    </location>
</feature>
<evidence type="ECO:0000256" key="5">
    <source>
        <dbReference type="ARBA" id="ARBA00023136"/>
    </source>
</evidence>
<proteinExistence type="predicted"/>
<dbReference type="Pfam" id="PF12704">
    <property type="entry name" value="MacB_PCD"/>
    <property type="match status" value="1"/>
</dbReference>
<protein>
    <submittedName>
        <fullName evidence="9">ABC transporter permease</fullName>
    </submittedName>
</protein>
<feature type="transmembrane region" description="Helical" evidence="6">
    <location>
        <begin position="858"/>
        <end position="881"/>
    </location>
</feature>